<proteinExistence type="inferred from homology"/>
<sequence>MPDSTFVPSVCPHDCPSTCALEVERIAPNRIGRVRGAPDNSYTDGVICAKVSRYAERVHHPDRLTMPLQRVGAKGEGKWREIPFEAALDIVAEQFARVAREHGPEAVWPYYYAGTMGHVQRDGIERLRNVMGYSRQATTICTALADAGWLAGTGVKRGADPREMALSDLIVVWGGNPVATQVNVMSWISRARKERGAKLVVVDPYRTGTAERADLHLAPRPGTDGALACAVMHVLFREGYADRDYMARYADAPDELERHLETRTPAWASAITGLDEEAIVAFARLYGSTKRSFLRLGYGFSRSRNGSAQMHAVSCLPVVTGAWAHEGGGALYSNSAIYRLDKTLIEGRDRLDPGVRVLDMSRIGPVLVGERDALGAGPQVHAMLIQNTNPATVAPESEKVRAGLLRDDLFVCVHEQFMTDTARLADIVLPATMMLEHDDLYTAGGQMHLQVGARQIDPPGACRENHEVIRGLARRLGAEHPGFGMTAWELVDATLKASGWPDAATLRDRRWHDCIAETDSHFLDGFGTPDRRFHFKPDWSRVGPNHADMPPLPDHFDVIEAATDEHPYRLVAPPARQFLNSSFTETPSARKREGRPTALVHPEDCAGLGLADGGLVRIGNRRGSVLVHVRPFDGLQPGVVVVEGIWPNDCFVEGRGINVLTGADPGRPLGGAVFHDTAVWLRAG</sequence>
<accession>A0ABX7BAE7</accession>
<evidence type="ECO:0000256" key="2">
    <source>
        <dbReference type="ARBA" id="ARBA00022723"/>
    </source>
</evidence>
<keyword evidence="3" id="KW-0408">Iron</keyword>
<protein>
    <submittedName>
        <fullName evidence="6">Molybdopterin oxidoreductase family protein</fullName>
    </submittedName>
</protein>
<dbReference type="PANTHER" id="PTHR43742:SF6">
    <property type="entry name" value="OXIDOREDUCTASE YYAE-RELATED"/>
    <property type="match status" value="1"/>
</dbReference>
<dbReference type="InterPro" id="IPR037920">
    <property type="entry name" value="YoaE_C"/>
</dbReference>
<dbReference type="Pfam" id="PF00384">
    <property type="entry name" value="Molybdopterin"/>
    <property type="match status" value="1"/>
</dbReference>
<dbReference type="SMART" id="SM00926">
    <property type="entry name" value="Molybdop_Fe4S4"/>
    <property type="match status" value="1"/>
</dbReference>
<dbReference type="RefSeq" id="WP_201078666.1">
    <property type="nucleotide sequence ID" value="NZ_CP067420.1"/>
</dbReference>
<evidence type="ECO:0000256" key="4">
    <source>
        <dbReference type="ARBA" id="ARBA00023014"/>
    </source>
</evidence>
<dbReference type="SUPFAM" id="SSF53706">
    <property type="entry name" value="Formate dehydrogenase/DMSO reductase, domains 1-3"/>
    <property type="match status" value="1"/>
</dbReference>
<evidence type="ECO:0000313" key="7">
    <source>
        <dbReference type="Proteomes" id="UP000595197"/>
    </source>
</evidence>
<keyword evidence="4" id="KW-0411">Iron-sulfur</keyword>
<keyword evidence="7" id="KW-1185">Reference proteome</keyword>
<dbReference type="CDD" id="cd02766">
    <property type="entry name" value="MopB_3"/>
    <property type="match status" value="1"/>
</dbReference>
<dbReference type="SUPFAM" id="SSF50692">
    <property type="entry name" value="ADC-like"/>
    <property type="match status" value="1"/>
</dbReference>
<comment type="similarity">
    <text evidence="1">Belongs to the prokaryotic molybdopterin-containing oxidoreductase family.</text>
</comment>
<dbReference type="Pfam" id="PF04879">
    <property type="entry name" value="Molybdop_Fe4S4"/>
    <property type="match status" value="1"/>
</dbReference>
<dbReference type="PROSITE" id="PS51669">
    <property type="entry name" value="4FE4S_MOW_BIS_MGD"/>
    <property type="match status" value="1"/>
</dbReference>
<dbReference type="InterPro" id="IPR050612">
    <property type="entry name" value="Prok_Mopterin_Oxidored"/>
</dbReference>
<dbReference type="CDD" id="cd02786">
    <property type="entry name" value="MopB_CT_3"/>
    <property type="match status" value="1"/>
</dbReference>
<dbReference type="Gene3D" id="3.40.50.740">
    <property type="match status" value="1"/>
</dbReference>
<organism evidence="6 7">
    <name type="scientific">Skermanella cutis</name>
    <dbReference type="NCBI Taxonomy" id="2775420"/>
    <lineage>
        <taxon>Bacteria</taxon>
        <taxon>Pseudomonadati</taxon>
        <taxon>Pseudomonadota</taxon>
        <taxon>Alphaproteobacteria</taxon>
        <taxon>Rhodospirillales</taxon>
        <taxon>Azospirillaceae</taxon>
        <taxon>Skermanella</taxon>
    </lineage>
</organism>
<dbReference type="InterPro" id="IPR006657">
    <property type="entry name" value="MoPterin_dinucl-bd_dom"/>
</dbReference>
<dbReference type="Gene3D" id="3.40.228.10">
    <property type="entry name" value="Dimethylsulfoxide Reductase, domain 2"/>
    <property type="match status" value="1"/>
</dbReference>
<name>A0ABX7BAE7_9PROT</name>
<dbReference type="Gene3D" id="2.20.25.90">
    <property type="entry name" value="ADC-like domains"/>
    <property type="match status" value="1"/>
</dbReference>
<dbReference type="PANTHER" id="PTHR43742">
    <property type="entry name" value="TRIMETHYLAMINE-N-OXIDE REDUCTASE"/>
    <property type="match status" value="1"/>
</dbReference>
<feature type="domain" description="4Fe-4S Mo/W bis-MGD-type" evidence="5">
    <location>
        <begin position="4"/>
        <end position="62"/>
    </location>
</feature>
<dbReference type="InterPro" id="IPR009010">
    <property type="entry name" value="Asp_de-COase-like_dom_sf"/>
</dbReference>
<reference evidence="6" key="1">
    <citation type="submission" date="2021-02" db="EMBL/GenBank/DDBJ databases">
        <title>Skermanella TT6 skin isolate.</title>
        <authorList>
            <person name="Lee K."/>
            <person name="Ganzorig M."/>
        </authorList>
    </citation>
    <scope>NUCLEOTIDE SEQUENCE</scope>
    <source>
        <strain evidence="6">TT6</strain>
    </source>
</reference>
<keyword evidence="2" id="KW-0479">Metal-binding</keyword>
<evidence type="ECO:0000256" key="1">
    <source>
        <dbReference type="ARBA" id="ARBA00010312"/>
    </source>
</evidence>
<evidence type="ECO:0000259" key="5">
    <source>
        <dbReference type="PROSITE" id="PS51669"/>
    </source>
</evidence>
<dbReference type="Gene3D" id="2.40.40.20">
    <property type="match status" value="1"/>
</dbReference>
<dbReference type="Proteomes" id="UP000595197">
    <property type="component" value="Chromosome"/>
</dbReference>
<dbReference type="Pfam" id="PF01568">
    <property type="entry name" value="Molydop_binding"/>
    <property type="match status" value="1"/>
</dbReference>
<evidence type="ECO:0000256" key="3">
    <source>
        <dbReference type="ARBA" id="ARBA00023004"/>
    </source>
</evidence>
<dbReference type="EMBL" id="CP067420">
    <property type="protein sequence ID" value="QQP91099.1"/>
    <property type="molecule type" value="Genomic_DNA"/>
</dbReference>
<dbReference type="Gene3D" id="3.30.2070.10">
    <property type="entry name" value="Formate dehydrogenase/DMSO reductase"/>
    <property type="match status" value="1"/>
</dbReference>
<dbReference type="InterPro" id="IPR006656">
    <property type="entry name" value="Mopterin_OxRdtase"/>
</dbReference>
<dbReference type="InterPro" id="IPR006963">
    <property type="entry name" value="Mopterin_OxRdtase_4Fe-4S_dom"/>
</dbReference>
<gene>
    <name evidence="6" type="ORF">IGS68_07780</name>
</gene>
<evidence type="ECO:0000313" key="6">
    <source>
        <dbReference type="EMBL" id="QQP91099.1"/>
    </source>
</evidence>